<reference evidence="2 3" key="1">
    <citation type="journal article" date="2021" name="Microbiol. Resour. Announc.">
        <title>Complete Genome Sequences of Two Rhodococcus sp. Strains with Large and Linear Chromosomes, Isolated from Apple Rhizosphere.</title>
        <authorList>
            <person name="Benning S."/>
            <person name="Brugnone N."/>
            <person name="Siani R."/>
            <person name="Kublik S."/>
            <person name="Schloter M."/>
            <person name="Rad V."/>
        </authorList>
    </citation>
    <scope>NUCLEOTIDE SEQUENCE [LARGE SCALE GENOMIC DNA]</scope>
    <source>
        <strain evidence="2 3">R79</strain>
    </source>
</reference>
<evidence type="ECO:0008006" key="4">
    <source>
        <dbReference type="Google" id="ProtNLM"/>
    </source>
</evidence>
<reference evidence="2 3" key="2">
    <citation type="journal article" date="2022" name="Arch. Microbiol.">
        <title>Rhodococcus pseudokoreensis sp. nov. isolated from the rhizosphere of young M26 apple rootstocks.</title>
        <authorList>
            <person name="Kampfer P."/>
            <person name="Glaeser S.P."/>
            <person name="Blom J."/>
            <person name="Wolf J."/>
            <person name="Benning S."/>
            <person name="Schloter M."/>
            <person name="Neumann-Schaal M."/>
        </authorList>
    </citation>
    <scope>NUCLEOTIDE SEQUENCE [LARGE SCALE GENOMIC DNA]</scope>
    <source>
        <strain evidence="2 3">R79</strain>
    </source>
</reference>
<feature type="region of interest" description="Disordered" evidence="1">
    <location>
        <begin position="1"/>
        <end position="23"/>
    </location>
</feature>
<accession>A0A974ZW44</accession>
<dbReference type="EMBL" id="CP070619">
    <property type="protein sequence ID" value="QSE92097.1"/>
    <property type="molecule type" value="Genomic_DNA"/>
</dbReference>
<evidence type="ECO:0000313" key="3">
    <source>
        <dbReference type="Proteomes" id="UP000662986"/>
    </source>
</evidence>
<organism evidence="2 3">
    <name type="scientific">Rhodococcus pseudokoreensis</name>
    <dbReference type="NCBI Taxonomy" id="2811421"/>
    <lineage>
        <taxon>Bacteria</taxon>
        <taxon>Bacillati</taxon>
        <taxon>Actinomycetota</taxon>
        <taxon>Actinomycetes</taxon>
        <taxon>Mycobacteriales</taxon>
        <taxon>Nocardiaceae</taxon>
        <taxon>Rhodococcus</taxon>
    </lineage>
</organism>
<dbReference type="Proteomes" id="UP000662986">
    <property type="component" value="Chromosome"/>
</dbReference>
<sequence length="88" mass="9945">MSESVVEMNQPIEASPPEAKNEKRLVDPLTHEVYTATDDGLVKVHDPDTGREGIFSETGEWRSGELRYANRQLLGWMGRMSSRQARKA</sequence>
<evidence type="ECO:0000313" key="2">
    <source>
        <dbReference type="EMBL" id="QSE92097.1"/>
    </source>
</evidence>
<evidence type="ECO:0000256" key="1">
    <source>
        <dbReference type="SAM" id="MobiDB-lite"/>
    </source>
</evidence>
<protein>
    <recommendedName>
        <fullName evidence="4">Transposase</fullName>
    </recommendedName>
</protein>
<keyword evidence="3" id="KW-1185">Reference proteome</keyword>
<gene>
    <name evidence="2" type="ORF">JWS13_27415</name>
</gene>
<dbReference type="RefSeq" id="WP_206008462.1">
    <property type="nucleotide sequence ID" value="NZ_CP070619.1"/>
</dbReference>
<proteinExistence type="predicted"/>
<name>A0A974ZW44_9NOCA</name>